<keyword evidence="1" id="KW-0812">Transmembrane</keyword>
<evidence type="ECO:0008006" key="4">
    <source>
        <dbReference type="Google" id="ProtNLM"/>
    </source>
</evidence>
<dbReference type="AlphaFoldDB" id="A0A2R8CCT0"/>
<feature type="transmembrane region" description="Helical" evidence="1">
    <location>
        <begin position="24"/>
        <end position="47"/>
    </location>
</feature>
<reference evidence="3" key="1">
    <citation type="submission" date="2018-03" db="EMBL/GenBank/DDBJ databases">
        <authorList>
            <person name="Rodrigo-Torres L."/>
            <person name="Arahal R. D."/>
            <person name="Lucena T."/>
        </authorList>
    </citation>
    <scope>NUCLEOTIDE SEQUENCE [LARGE SCALE GENOMIC DNA]</scope>
    <source>
        <strain evidence="3">CECT 7615</strain>
    </source>
</reference>
<sequence length="58" mass="6192">MRGKPPGRAPDYTTAALTMLGVNLMWMLCAIWALFGFGVALILAAVLNAGITRLGKRT</sequence>
<evidence type="ECO:0000256" key="1">
    <source>
        <dbReference type="SAM" id="Phobius"/>
    </source>
</evidence>
<organism evidence="2 3">
    <name type="scientific">Falsiruegeria mediterranea M17</name>
    <dbReference type="NCBI Taxonomy" id="1200281"/>
    <lineage>
        <taxon>Bacteria</taxon>
        <taxon>Pseudomonadati</taxon>
        <taxon>Pseudomonadota</taxon>
        <taxon>Alphaproteobacteria</taxon>
        <taxon>Rhodobacterales</taxon>
        <taxon>Roseobacteraceae</taxon>
        <taxon>Falsiruegeria</taxon>
    </lineage>
</organism>
<protein>
    <recommendedName>
        <fullName evidence="4">Histidinol phosphate aminotransferase</fullName>
    </recommendedName>
</protein>
<gene>
    <name evidence="2" type="ORF">TRM7615_03777</name>
</gene>
<proteinExistence type="predicted"/>
<dbReference type="RefSeq" id="WP_235824140.1">
    <property type="nucleotide sequence ID" value="NZ_ONZG01000010.1"/>
</dbReference>
<dbReference type="EMBL" id="ONZG01000010">
    <property type="protein sequence ID" value="SPJ30246.1"/>
    <property type="molecule type" value="Genomic_DNA"/>
</dbReference>
<keyword evidence="1" id="KW-0472">Membrane</keyword>
<evidence type="ECO:0000313" key="3">
    <source>
        <dbReference type="Proteomes" id="UP000244898"/>
    </source>
</evidence>
<name>A0A2R8CCT0_9RHOB</name>
<evidence type="ECO:0000313" key="2">
    <source>
        <dbReference type="EMBL" id="SPJ30246.1"/>
    </source>
</evidence>
<keyword evidence="1" id="KW-1133">Transmembrane helix</keyword>
<dbReference type="Proteomes" id="UP000244898">
    <property type="component" value="Unassembled WGS sequence"/>
</dbReference>
<keyword evidence="3" id="KW-1185">Reference proteome</keyword>
<accession>A0A2R8CCT0</accession>